<dbReference type="RefSeq" id="XP_030385517.1">
    <property type="nucleotide sequence ID" value="XM_030529657.1"/>
</dbReference>
<protein>
    <submittedName>
        <fullName evidence="2">Uncharacterized protein LOC115632480</fullName>
    </submittedName>
</protein>
<evidence type="ECO:0000313" key="1">
    <source>
        <dbReference type="Proteomes" id="UP000504634"/>
    </source>
</evidence>
<keyword evidence="1" id="KW-1185">Reference proteome</keyword>
<dbReference type="Proteomes" id="UP000504634">
    <property type="component" value="Unplaced"/>
</dbReference>
<evidence type="ECO:0000313" key="2">
    <source>
        <dbReference type="RefSeq" id="XP_030385517.1"/>
    </source>
</evidence>
<sequence>MDKAADSCGTAIAEGLEDQLTSELVIYDYMKYQKKKKNKAKKHVRFNQVVETATFSENYKIRISESVLGTEEEQANRKLKRRNF</sequence>
<dbReference type="GeneID" id="115632480"/>
<name>A0A6J2UEG3_DROLE</name>
<dbReference type="OrthoDB" id="7847194at2759"/>
<dbReference type="AlphaFoldDB" id="A0A6J2UEG3"/>
<organism evidence="1 2">
    <name type="scientific">Drosophila lebanonensis</name>
    <name type="common">Fruit fly</name>
    <name type="synonym">Scaptodrosophila lebanonensis</name>
    <dbReference type="NCBI Taxonomy" id="7225"/>
    <lineage>
        <taxon>Eukaryota</taxon>
        <taxon>Metazoa</taxon>
        <taxon>Ecdysozoa</taxon>
        <taxon>Arthropoda</taxon>
        <taxon>Hexapoda</taxon>
        <taxon>Insecta</taxon>
        <taxon>Pterygota</taxon>
        <taxon>Neoptera</taxon>
        <taxon>Endopterygota</taxon>
        <taxon>Diptera</taxon>
        <taxon>Brachycera</taxon>
        <taxon>Muscomorpha</taxon>
        <taxon>Ephydroidea</taxon>
        <taxon>Drosophilidae</taxon>
        <taxon>Scaptodrosophila</taxon>
    </lineage>
</organism>
<gene>
    <name evidence="2" type="primary">LOC115632480</name>
</gene>
<accession>A0A6J2UEG3</accession>
<reference evidence="2" key="1">
    <citation type="submission" date="2025-08" db="UniProtKB">
        <authorList>
            <consortium name="RefSeq"/>
        </authorList>
    </citation>
    <scope>IDENTIFICATION</scope>
    <source>
        <strain evidence="2">11010-0011.00</strain>
        <tissue evidence="2">Whole body</tissue>
    </source>
</reference>
<proteinExistence type="predicted"/>